<dbReference type="CDD" id="cd04094">
    <property type="entry name" value="eSelB_III"/>
    <property type="match status" value="1"/>
</dbReference>
<gene>
    <name evidence="19" type="primary">EEFSEC</name>
    <name evidence="19" type="ORF">Anas_05296</name>
</gene>
<dbReference type="SUPFAM" id="SSF52540">
    <property type="entry name" value="P-loop containing nucleoside triphosphate hydrolases"/>
    <property type="match status" value="1"/>
</dbReference>
<keyword evidence="9" id="KW-0547">Nucleotide-binding</keyword>
<dbReference type="PANTHER" id="PTHR43721">
    <property type="entry name" value="ELONGATION FACTOR TU-RELATED"/>
    <property type="match status" value="1"/>
</dbReference>
<evidence type="ECO:0000256" key="2">
    <source>
        <dbReference type="ARBA" id="ARBA00001946"/>
    </source>
</evidence>
<keyword evidence="10" id="KW-0378">Hydrolase</keyword>
<evidence type="ECO:0000256" key="9">
    <source>
        <dbReference type="ARBA" id="ARBA00022741"/>
    </source>
</evidence>
<comment type="cofactor">
    <cofactor evidence="1">
        <name>Mn(2+)</name>
        <dbReference type="ChEBI" id="CHEBI:29035"/>
    </cofactor>
</comment>
<organism evidence="19 20">
    <name type="scientific">Armadillidium nasatum</name>
    <dbReference type="NCBI Taxonomy" id="96803"/>
    <lineage>
        <taxon>Eukaryota</taxon>
        <taxon>Metazoa</taxon>
        <taxon>Ecdysozoa</taxon>
        <taxon>Arthropoda</taxon>
        <taxon>Crustacea</taxon>
        <taxon>Multicrustacea</taxon>
        <taxon>Malacostraca</taxon>
        <taxon>Eumalacostraca</taxon>
        <taxon>Peracarida</taxon>
        <taxon>Isopoda</taxon>
        <taxon>Oniscidea</taxon>
        <taxon>Crinocheta</taxon>
        <taxon>Armadillidiidae</taxon>
        <taxon>Armadillidium</taxon>
    </lineage>
</organism>
<comment type="cofactor">
    <cofactor evidence="2">
        <name>Mg(2+)</name>
        <dbReference type="ChEBI" id="CHEBI:18420"/>
    </cofactor>
</comment>
<dbReference type="GO" id="GO:0001514">
    <property type="term" value="P:selenocysteine incorporation"/>
    <property type="evidence" value="ECO:0007669"/>
    <property type="project" value="TreeGrafter"/>
</dbReference>
<dbReference type="InterPro" id="IPR049393">
    <property type="entry name" value="eEFSec_III"/>
</dbReference>
<evidence type="ECO:0000256" key="13">
    <source>
        <dbReference type="ARBA" id="ARBA00023242"/>
    </source>
</evidence>
<dbReference type="OrthoDB" id="2067at2759"/>
<dbReference type="PANTHER" id="PTHR43721:SF11">
    <property type="entry name" value="SELENOCYSTEINE-SPECIFIC ELONGATION FACTOR"/>
    <property type="match status" value="1"/>
</dbReference>
<evidence type="ECO:0000256" key="5">
    <source>
        <dbReference type="ARBA" id="ARBA00015953"/>
    </source>
</evidence>
<evidence type="ECO:0000256" key="7">
    <source>
        <dbReference type="ARBA" id="ARBA00022490"/>
    </source>
</evidence>
<evidence type="ECO:0000256" key="14">
    <source>
        <dbReference type="ARBA" id="ARBA00049117"/>
    </source>
</evidence>
<comment type="caution">
    <text evidence="19">The sequence shown here is derived from an EMBL/GenBank/DDBJ whole genome shotgun (WGS) entry which is preliminary data.</text>
</comment>
<keyword evidence="7" id="KW-0963">Cytoplasm</keyword>
<dbReference type="GO" id="GO:0005634">
    <property type="term" value="C:nucleus"/>
    <property type="evidence" value="ECO:0007669"/>
    <property type="project" value="UniProtKB-SubCell"/>
</dbReference>
<protein>
    <recommendedName>
        <fullName evidence="5">Selenocysteine-specific elongation factor</fullName>
    </recommendedName>
    <alternativeName>
        <fullName evidence="17">Elongation factor sec</fullName>
    </alternativeName>
    <alternativeName>
        <fullName evidence="16">Eukaryotic elongation factor, selenocysteine-tRNA-specific</fullName>
    </alternativeName>
</protein>
<evidence type="ECO:0000256" key="16">
    <source>
        <dbReference type="ARBA" id="ARBA00076506"/>
    </source>
</evidence>
<evidence type="ECO:0000256" key="1">
    <source>
        <dbReference type="ARBA" id="ARBA00001936"/>
    </source>
</evidence>
<dbReference type="FunFam" id="2.40.30.10:FF:000052">
    <property type="entry name" value="Selenocysteine-specific elongation factor EF-Sec"/>
    <property type="match status" value="1"/>
</dbReference>
<dbReference type="InterPro" id="IPR000795">
    <property type="entry name" value="T_Tr_GTP-bd_dom"/>
</dbReference>
<dbReference type="GO" id="GO:0003924">
    <property type="term" value="F:GTPase activity"/>
    <property type="evidence" value="ECO:0007669"/>
    <property type="project" value="InterPro"/>
</dbReference>
<sequence>MESYLNFNVGILGHVDSGKTSLAKALSTTASTAAFDKNPQSQMRGITIDLGFSSFSVDSPDHISKEGYKKLQFTLVDCPGHASLIRTVIGGAQIIDAMILVIDIVKGIQTQTAECLIIGEILCKDMIVVLNKIDLVPKDKQKQTIDKVSKKILNTLKNTKFSSTKVVPVSANPSGVDSDGVPIGIEDLINTMQDLAAENSEFVFSVDHCFGIKGQGTVITGTILQGSVAVNDNIEIPTLKITKKVKSIQMFRQPVEKAIQGDRIGLCVTQFDPKLLERIIYRISYYKQSVNSKAKFHISLGHDTVMSTVTFFGTNENTSLENGFNFETEYPFQAELLDVKKLESSEAYKPHQQFALIEFERVVPVRQNSSFIASKLDMDIHSNMCRLAFWGTVLYPLLDNYKKETLSKT</sequence>
<dbReference type="Gene3D" id="3.40.50.300">
    <property type="entry name" value="P-loop containing nucleotide triphosphate hydrolases"/>
    <property type="match status" value="1"/>
</dbReference>
<dbReference type="GO" id="GO:0005525">
    <property type="term" value="F:GTP binding"/>
    <property type="evidence" value="ECO:0007669"/>
    <property type="project" value="UniProtKB-KW"/>
</dbReference>
<proteinExistence type="predicted"/>
<dbReference type="GO" id="GO:0003746">
    <property type="term" value="F:translation elongation factor activity"/>
    <property type="evidence" value="ECO:0007669"/>
    <property type="project" value="UniProtKB-KW"/>
</dbReference>
<comment type="function">
    <text evidence="15">Translation factor required for the incorporation of the rare amino acid selenocysteine encoded by UGA codons. Replaces the eRF1-eRF3-GTP ternary complex for the insertion of selenocysteine directed by the UGA codon. Insertion of selenocysteine at UGA codons is mediated by SECISBP2 and EEFSEC: SECISBP2 (1) specifically binds the SECIS sequence once the 80S ribosome encounters an in-frame UGA codon and (2) contacts the RPS27A/eS31 of the 40S ribosome before ribosome stalling. (3) GTP-bound EEFSEC then delivers selenocysteinyl-tRNA(Sec) to the 80S ribosome and adopts a preaccommodated state conformation. (4) After GTP hydrolysis, EEFSEC dissociates from the assembly, selenocysteinyl-tRNA(Sec) accommodates, and peptide bond synthesis and selenoprotein elongation occur.</text>
</comment>
<comment type="subcellular location">
    <subcellularLocation>
        <location evidence="4">Cytoplasm</location>
    </subcellularLocation>
    <subcellularLocation>
        <location evidence="3">Nucleus</location>
    </subcellularLocation>
</comment>
<dbReference type="EMBL" id="SEYY01019380">
    <property type="protein sequence ID" value="KAB7498322.1"/>
    <property type="molecule type" value="Genomic_DNA"/>
</dbReference>
<evidence type="ECO:0000256" key="6">
    <source>
        <dbReference type="ARBA" id="ARBA00022481"/>
    </source>
</evidence>
<dbReference type="Proteomes" id="UP000326759">
    <property type="component" value="Unassembled WGS sequence"/>
</dbReference>
<keyword evidence="8" id="KW-0597">Phosphoprotein</keyword>
<evidence type="ECO:0000256" key="3">
    <source>
        <dbReference type="ARBA" id="ARBA00004123"/>
    </source>
</evidence>
<dbReference type="InterPro" id="IPR005225">
    <property type="entry name" value="Small_GTP-bd"/>
</dbReference>
<feature type="domain" description="Tr-type G" evidence="18">
    <location>
        <begin position="4"/>
        <end position="200"/>
    </location>
</feature>
<dbReference type="FunFam" id="3.40.50.300:FF:000900">
    <property type="entry name" value="Eukaryotic elongation factor, selenocysteine-tRNA-specific"/>
    <property type="match status" value="1"/>
</dbReference>
<dbReference type="InterPro" id="IPR050055">
    <property type="entry name" value="EF-Tu_GTPase"/>
</dbReference>
<dbReference type="NCBIfam" id="TIGR00231">
    <property type="entry name" value="small_GTP"/>
    <property type="match status" value="1"/>
</dbReference>
<evidence type="ECO:0000256" key="11">
    <source>
        <dbReference type="ARBA" id="ARBA00022917"/>
    </source>
</evidence>
<keyword evidence="12" id="KW-0342">GTP-binding</keyword>
<dbReference type="GO" id="GO:0005737">
    <property type="term" value="C:cytoplasm"/>
    <property type="evidence" value="ECO:0007669"/>
    <property type="project" value="UniProtKB-SubCell"/>
</dbReference>
<reference evidence="19 20" key="1">
    <citation type="journal article" date="2019" name="PLoS Biol.">
        <title>Sex chromosomes control vertical transmission of feminizing Wolbachia symbionts in an isopod.</title>
        <authorList>
            <person name="Becking T."/>
            <person name="Chebbi M.A."/>
            <person name="Giraud I."/>
            <person name="Moumen B."/>
            <person name="Laverre T."/>
            <person name="Caubet Y."/>
            <person name="Peccoud J."/>
            <person name="Gilbert C."/>
            <person name="Cordaux R."/>
        </authorList>
    </citation>
    <scope>NUCLEOTIDE SEQUENCE [LARGE SCALE GENOMIC DNA]</scope>
    <source>
        <strain evidence="19">ANa2</strain>
        <tissue evidence="19">Whole body excluding digestive tract and cuticle</tissue>
    </source>
</reference>
<name>A0A5N5SWC5_9CRUS</name>
<evidence type="ECO:0000313" key="19">
    <source>
        <dbReference type="EMBL" id="KAB7498322.1"/>
    </source>
</evidence>
<evidence type="ECO:0000256" key="10">
    <source>
        <dbReference type="ARBA" id="ARBA00022801"/>
    </source>
</evidence>
<dbReference type="CDD" id="cd03696">
    <property type="entry name" value="SelB_II"/>
    <property type="match status" value="1"/>
</dbReference>
<keyword evidence="11" id="KW-0648">Protein biosynthesis</keyword>
<dbReference type="Pfam" id="PF00009">
    <property type="entry name" value="GTP_EFTU"/>
    <property type="match status" value="1"/>
</dbReference>
<dbReference type="Gene3D" id="2.40.30.10">
    <property type="entry name" value="Translation factors"/>
    <property type="match status" value="2"/>
</dbReference>
<keyword evidence="13" id="KW-0539">Nucleus</keyword>
<evidence type="ECO:0000256" key="12">
    <source>
        <dbReference type="ARBA" id="ARBA00023134"/>
    </source>
</evidence>
<evidence type="ECO:0000256" key="4">
    <source>
        <dbReference type="ARBA" id="ARBA00004496"/>
    </source>
</evidence>
<dbReference type="SUPFAM" id="SSF50447">
    <property type="entry name" value="Translation proteins"/>
    <property type="match status" value="1"/>
</dbReference>
<dbReference type="Pfam" id="PF21208">
    <property type="entry name" value="euk_SelB_III"/>
    <property type="match status" value="1"/>
</dbReference>
<dbReference type="PRINTS" id="PR00315">
    <property type="entry name" value="ELONGATNFCT"/>
</dbReference>
<dbReference type="InterPro" id="IPR027417">
    <property type="entry name" value="P-loop_NTPase"/>
</dbReference>
<comment type="catalytic activity">
    <reaction evidence="14">
        <text>GTP + H2O = GDP + phosphate + H(+)</text>
        <dbReference type="Rhea" id="RHEA:19669"/>
        <dbReference type="ChEBI" id="CHEBI:15377"/>
        <dbReference type="ChEBI" id="CHEBI:15378"/>
        <dbReference type="ChEBI" id="CHEBI:37565"/>
        <dbReference type="ChEBI" id="CHEBI:43474"/>
        <dbReference type="ChEBI" id="CHEBI:58189"/>
    </reaction>
    <physiologicalReaction direction="left-to-right" evidence="14">
        <dbReference type="Rhea" id="RHEA:19670"/>
    </physiologicalReaction>
</comment>
<accession>A0A5N5SWC5</accession>
<dbReference type="PROSITE" id="PS51722">
    <property type="entry name" value="G_TR_2"/>
    <property type="match status" value="1"/>
</dbReference>
<dbReference type="InterPro" id="IPR009000">
    <property type="entry name" value="Transl_B-barrel_sf"/>
</dbReference>
<dbReference type="Pfam" id="PF03144">
    <property type="entry name" value="GTP_EFTU_D2"/>
    <property type="match status" value="1"/>
</dbReference>
<evidence type="ECO:0000313" key="20">
    <source>
        <dbReference type="Proteomes" id="UP000326759"/>
    </source>
</evidence>
<evidence type="ECO:0000256" key="15">
    <source>
        <dbReference type="ARBA" id="ARBA00054716"/>
    </source>
</evidence>
<evidence type="ECO:0000256" key="8">
    <source>
        <dbReference type="ARBA" id="ARBA00022553"/>
    </source>
</evidence>
<keyword evidence="20" id="KW-1185">Reference proteome</keyword>
<evidence type="ECO:0000256" key="17">
    <source>
        <dbReference type="ARBA" id="ARBA00082387"/>
    </source>
</evidence>
<keyword evidence="19" id="KW-0251">Elongation factor</keyword>
<dbReference type="AlphaFoldDB" id="A0A5N5SWC5"/>
<dbReference type="CDD" id="cd01889">
    <property type="entry name" value="SelB_euk"/>
    <property type="match status" value="1"/>
</dbReference>
<evidence type="ECO:0000259" key="18">
    <source>
        <dbReference type="PROSITE" id="PS51722"/>
    </source>
</evidence>
<keyword evidence="6" id="KW-0488">Methylation</keyword>
<dbReference type="InterPro" id="IPR004161">
    <property type="entry name" value="EFTu-like_2"/>
</dbReference>